<keyword evidence="9" id="KW-1185">Reference proteome</keyword>
<sequence length="351" mass="37335">MRRMRLVIVDDGTLTARALIKELPSALAGRPVDMEILPAGDRCAATSAPSGDTGRVREFYGSPAELAGRVTGANILVVHKAPVTGEVMDGAPDLRLIACARAHPVNVDVAAAAKRGITVVHAPGRAAESTADLTMALLLHLARQLGEVCHQIGRLGPGLWQYDCRSFLEGLELAGKTLGIVGFGQVGRRVAVRAKAFGMHLLVHSPHVDPAQIRAAGCRPASLEELLSSADFVSLHTRPWPEKIGLIGAAQLDMMKSSACLINTARGELVDEAALYRALKEKKIRAAALDVLVQEPPPPEHPFFTLSNLFLTPHLGGKTEAAPVRAARIIAGEIVNFLAGRPLEHVVARND</sequence>
<evidence type="ECO:0000259" key="7">
    <source>
        <dbReference type="Pfam" id="PF02826"/>
    </source>
</evidence>
<name>A0A6N7ILN3_9FIRM</name>
<feature type="domain" description="D-isomer specific 2-hydroxyacid dehydrogenase NAD-binding" evidence="7">
    <location>
        <begin position="135"/>
        <end position="316"/>
    </location>
</feature>
<keyword evidence="2" id="KW-0028">Amino-acid biosynthesis</keyword>
<dbReference type="GO" id="GO:0008652">
    <property type="term" value="P:amino acid biosynthetic process"/>
    <property type="evidence" value="ECO:0007669"/>
    <property type="project" value="UniProtKB-KW"/>
</dbReference>
<dbReference type="Pfam" id="PF02826">
    <property type="entry name" value="2-Hacid_dh_C"/>
    <property type="match status" value="1"/>
</dbReference>
<evidence type="ECO:0000313" key="9">
    <source>
        <dbReference type="Proteomes" id="UP000441717"/>
    </source>
</evidence>
<reference evidence="8 9" key="1">
    <citation type="submission" date="2019-10" db="EMBL/GenBank/DDBJ databases">
        <title>Comparative genomics of sulfur disproportionating microorganisms.</title>
        <authorList>
            <person name="Ward L.M."/>
            <person name="Bertran E."/>
            <person name="Johnston D."/>
        </authorList>
    </citation>
    <scope>NUCLEOTIDE SEQUENCE [LARGE SCALE GENOMIC DNA]</scope>
    <source>
        <strain evidence="8 9">DSM 14055</strain>
    </source>
</reference>
<proteinExistence type="inferred from homology"/>
<dbReference type="Pfam" id="PF00389">
    <property type="entry name" value="2-Hacid_dh"/>
    <property type="match status" value="1"/>
</dbReference>
<keyword evidence="4" id="KW-0520">NAD</keyword>
<comment type="similarity">
    <text evidence="1 5">Belongs to the D-isomer specific 2-hydroxyacid dehydrogenase family.</text>
</comment>
<evidence type="ECO:0000256" key="3">
    <source>
        <dbReference type="ARBA" id="ARBA00023002"/>
    </source>
</evidence>
<evidence type="ECO:0000313" key="8">
    <source>
        <dbReference type="EMBL" id="MQL50865.1"/>
    </source>
</evidence>
<dbReference type="EMBL" id="WHYR01000002">
    <property type="protein sequence ID" value="MQL50865.1"/>
    <property type="molecule type" value="Genomic_DNA"/>
</dbReference>
<dbReference type="Gene3D" id="3.40.50.720">
    <property type="entry name" value="NAD(P)-binding Rossmann-like Domain"/>
    <property type="match status" value="2"/>
</dbReference>
<dbReference type="PANTHER" id="PTHR42789:SF1">
    <property type="entry name" value="D-ISOMER SPECIFIC 2-HYDROXYACID DEHYDROGENASE FAMILY PROTEIN (AFU_ORTHOLOGUE AFUA_6G10090)"/>
    <property type="match status" value="1"/>
</dbReference>
<evidence type="ECO:0008006" key="10">
    <source>
        <dbReference type="Google" id="ProtNLM"/>
    </source>
</evidence>
<gene>
    <name evidence="8" type="ORF">GFC01_00950</name>
</gene>
<dbReference type="FunFam" id="3.40.50.720:FF:000203">
    <property type="entry name" value="D-3-phosphoglycerate dehydrogenase (SerA)"/>
    <property type="match status" value="1"/>
</dbReference>
<evidence type="ECO:0000256" key="1">
    <source>
        <dbReference type="ARBA" id="ARBA00005854"/>
    </source>
</evidence>
<dbReference type="InterPro" id="IPR036291">
    <property type="entry name" value="NAD(P)-bd_dom_sf"/>
</dbReference>
<dbReference type="GO" id="GO:0016616">
    <property type="term" value="F:oxidoreductase activity, acting on the CH-OH group of donors, NAD or NADP as acceptor"/>
    <property type="evidence" value="ECO:0007669"/>
    <property type="project" value="InterPro"/>
</dbReference>
<dbReference type="InterPro" id="IPR006140">
    <property type="entry name" value="D-isomer_DH_NAD-bd"/>
</dbReference>
<dbReference type="PROSITE" id="PS00065">
    <property type="entry name" value="D_2_HYDROXYACID_DH_1"/>
    <property type="match status" value="1"/>
</dbReference>
<dbReference type="InterPro" id="IPR006139">
    <property type="entry name" value="D-isomer_2_OHA_DH_cat_dom"/>
</dbReference>
<dbReference type="GO" id="GO:0051287">
    <property type="term" value="F:NAD binding"/>
    <property type="evidence" value="ECO:0007669"/>
    <property type="project" value="InterPro"/>
</dbReference>
<feature type="domain" description="D-isomer specific 2-hydroxyacid dehydrogenase catalytic" evidence="6">
    <location>
        <begin position="62"/>
        <end position="347"/>
    </location>
</feature>
<dbReference type="Proteomes" id="UP000441717">
    <property type="component" value="Unassembled WGS sequence"/>
</dbReference>
<dbReference type="InterPro" id="IPR029752">
    <property type="entry name" value="D-isomer_DH_CS1"/>
</dbReference>
<dbReference type="SUPFAM" id="SSF52283">
    <property type="entry name" value="Formate/glycerate dehydrogenase catalytic domain-like"/>
    <property type="match status" value="1"/>
</dbReference>
<dbReference type="InterPro" id="IPR029753">
    <property type="entry name" value="D-isomer_DH_CS"/>
</dbReference>
<dbReference type="AlphaFoldDB" id="A0A6N7ILN3"/>
<evidence type="ECO:0000259" key="6">
    <source>
        <dbReference type="Pfam" id="PF00389"/>
    </source>
</evidence>
<protein>
    <recommendedName>
        <fullName evidence="10">3-phosphoglycerate dehydrogenase</fullName>
    </recommendedName>
</protein>
<dbReference type="OrthoDB" id="9805416at2"/>
<keyword evidence="3 5" id="KW-0560">Oxidoreductase</keyword>
<dbReference type="SUPFAM" id="SSF51735">
    <property type="entry name" value="NAD(P)-binding Rossmann-fold domains"/>
    <property type="match status" value="1"/>
</dbReference>
<accession>A0A6N7ILN3</accession>
<comment type="caution">
    <text evidence="8">The sequence shown here is derived from an EMBL/GenBank/DDBJ whole genome shotgun (WGS) entry which is preliminary data.</text>
</comment>
<evidence type="ECO:0000256" key="2">
    <source>
        <dbReference type="ARBA" id="ARBA00022605"/>
    </source>
</evidence>
<dbReference type="PROSITE" id="PS00671">
    <property type="entry name" value="D_2_HYDROXYACID_DH_3"/>
    <property type="match status" value="1"/>
</dbReference>
<dbReference type="PANTHER" id="PTHR42789">
    <property type="entry name" value="D-ISOMER SPECIFIC 2-HYDROXYACID DEHYDROGENASE FAMILY PROTEIN (AFU_ORTHOLOGUE AFUA_6G10090)"/>
    <property type="match status" value="1"/>
</dbReference>
<evidence type="ECO:0000256" key="4">
    <source>
        <dbReference type="ARBA" id="ARBA00023027"/>
    </source>
</evidence>
<evidence type="ECO:0000256" key="5">
    <source>
        <dbReference type="RuleBase" id="RU003719"/>
    </source>
</evidence>
<organism evidence="8 9">
    <name type="scientific">Desulfofundulus thermobenzoicus</name>
    <dbReference type="NCBI Taxonomy" id="29376"/>
    <lineage>
        <taxon>Bacteria</taxon>
        <taxon>Bacillati</taxon>
        <taxon>Bacillota</taxon>
        <taxon>Clostridia</taxon>
        <taxon>Eubacteriales</taxon>
        <taxon>Peptococcaceae</taxon>
        <taxon>Desulfofundulus</taxon>
    </lineage>
</organism>
<dbReference type="InterPro" id="IPR050857">
    <property type="entry name" value="D-2-hydroxyacid_DH"/>
</dbReference>